<dbReference type="PRINTS" id="PR00133">
    <property type="entry name" value="GLHYDRLASE3"/>
</dbReference>
<dbReference type="InterPro" id="IPR037524">
    <property type="entry name" value="PA14/GLEYA"/>
</dbReference>
<evidence type="ECO:0000256" key="3">
    <source>
        <dbReference type="ARBA" id="ARBA00012744"/>
    </source>
</evidence>
<dbReference type="InterPro" id="IPR036881">
    <property type="entry name" value="Glyco_hydro_3_C_sf"/>
</dbReference>
<dbReference type="PROSITE" id="PS51820">
    <property type="entry name" value="PA14"/>
    <property type="match status" value="1"/>
</dbReference>
<comment type="catalytic activity">
    <reaction evidence="1">
        <text>Hydrolysis of terminal, non-reducing beta-D-glucosyl residues with release of beta-D-glucose.</text>
        <dbReference type="EC" id="3.2.1.21"/>
    </reaction>
</comment>
<dbReference type="InterPro" id="IPR036962">
    <property type="entry name" value="Glyco_hydro_3_N_sf"/>
</dbReference>
<dbReference type="Proteomes" id="UP000886523">
    <property type="component" value="Unassembled WGS sequence"/>
</dbReference>
<organism evidence="7 8">
    <name type="scientific">Hydnum rufescens UP504</name>
    <dbReference type="NCBI Taxonomy" id="1448309"/>
    <lineage>
        <taxon>Eukaryota</taxon>
        <taxon>Fungi</taxon>
        <taxon>Dikarya</taxon>
        <taxon>Basidiomycota</taxon>
        <taxon>Agaricomycotina</taxon>
        <taxon>Agaricomycetes</taxon>
        <taxon>Cantharellales</taxon>
        <taxon>Hydnaceae</taxon>
        <taxon>Hydnum</taxon>
    </lineage>
</organism>
<dbReference type="PANTHER" id="PTHR42715">
    <property type="entry name" value="BETA-GLUCOSIDASE"/>
    <property type="match status" value="1"/>
</dbReference>
<keyword evidence="4 7" id="KW-0378">Hydrolase</keyword>
<dbReference type="InterPro" id="IPR050288">
    <property type="entry name" value="Cellulose_deg_GH3"/>
</dbReference>
<keyword evidence="5" id="KW-0326">Glycosidase</keyword>
<dbReference type="Pfam" id="PF14310">
    <property type="entry name" value="Fn3-like"/>
    <property type="match status" value="1"/>
</dbReference>
<dbReference type="GO" id="GO:0009251">
    <property type="term" value="P:glucan catabolic process"/>
    <property type="evidence" value="ECO:0007669"/>
    <property type="project" value="TreeGrafter"/>
</dbReference>
<evidence type="ECO:0000259" key="6">
    <source>
        <dbReference type="PROSITE" id="PS51820"/>
    </source>
</evidence>
<proteinExistence type="inferred from homology"/>
<reference evidence="7" key="1">
    <citation type="journal article" date="2020" name="Nat. Commun.">
        <title>Large-scale genome sequencing of mycorrhizal fungi provides insights into the early evolution of symbiotic traits.</title>
        <authorList>
            <person name="Miyauchi S."/>
            <person name="Kiss E."/>
            <person name="Kuo A."/>
            <person name="Drula E."/>
            <person name="Kohler A."/>
            <person name="Sanchez-Garcia M."/>
            <person name="Morin E."/>
            <person name="Andreopoulos B."/>
            <person name="Barry K.W."/>
            <person name="Bonito G."/>
            <person name="Buee M."/>
            <person name="Carver A."/>
            <person name="Chen C."/>
            <person name="Cichocki N."/>
            <person name="Clum A."/>
            <person name="Culley D."/>
            <person name="Crous P.W."/>
            <person name="Fauchery L."/>
            <person name="Girlanda M."/>
            <person name="Hayes R.D."/>
            <person name="Keri Z."/>
            <person name="LaButti K."/>
            <person name="Lipzen A."/>
            <person name="Lombard V."/>
            <person name="Magnuson J."/>
            <person name="Maillard F."/>
            <person name="Murat C."/>
            <person name="Nolan M."/>
            <person name="Ohm R.A."/>
            <person name="Pangilinan J."/>
            <person name="Pereira M.F."/>
            <person name="Perotto S."/>
            <person name="Peter M."/>
            <person name="Pfister S."/>
            <person name="Riley R."/>
            <person name="Sitrit Y."/>
            <person name="Stielow J.B."/>
            <person name="Szollosi G."/>
            <person name="Zifcakova L."/>
            <person name="Stursova M."/>
            <person name="Spatafora J.W."/>
            <person name="Tedersoo L."/>
            <person name="Vaario L.M."/>
            <person name="Yamada A."/>
            <person name="Yan M."/>
            <person name="Wang P."/>
            <person name="Xu J."/>
            <person name="Bruns T."/>
            <person name="Baldrian P."/>
            <person name="Vilgalys R."/>
            <person name="Dunand C."/>
            <person name="Henrissat B."/>
            <person name="Grigoriev I.V."/>
            <person name="Hibbett D."/>
            <person name="Nagy L.G."/>
            <person name="Martin F.M."/>
        </authorList>
    </citation>
    <scope>NUCLEOTIDE SEQUENCE</scope>
    <source>
        <strain evidence="7">UP504</strain>
    </source>
</reference>
<dbReference type="InterPro" id="IPR001764">
    <property type="entry name" value="Glyco_hydro_3_N"/>
</dbReference>
<dbReference type="OrthoDB" id="47059at2759"/>
<dbReference type="Gene3D" id="3.40.50.1700">
    <property type="entry name" value="Glycoside hydrolase family 3 C-terminal domain"/>
    <property type="match status" value="1"/>
</dbReference>
<dbReference type="EMBL" id="MU128993">
    <property type="protein sequence ID" value="KAF9512006.1"/>
    <property type="molecule type" value="Genomic_DNA"/>
</dbReference>
<dbReference type="InterPro" id="IPR002772">
    <property type="entry name" value="Glyco_hydro_3_C"/>
</dbReference>
<evidence type="ECO:0000256" key="5">
    <source>
        <dbReference type="ARBA" id="ARBA00023295"/>
    </source>
</evidence>
<dbReference type="SMART" id="SM00758">
    <property type="entry name" value="PA14"/>
    <property type="match status" value="1"/>
</dbReference>
<dbReference type="AlphaFoldDB" id="A0A9P6AU71"/>
<dbReference type="EC" id="3.2.1.21" evidence="3"/>
<dbReference type="InterPro" id="IPR011658">
    <property type="entry name" value="PA14_dom"/>
</dbReference>
<sequence length="806" mass="87028">MISSGFPKLDVQDVLRNLAENEKIALTTGRDLWHTAPVRRLGVPSIRTSDGPNGVRGTRFFEGVPSSCFPAATGLGASWDADLLQRVGQALGLEAKAKGVHVLLGPTVNIQRSPLGGRGFESYSEDPFLSGSLARALIKGVQSEGVAATIKHFVANDQEFQRMSISSEVSMRALREIYLRTFELAIRCSTPPWAVMTAYGRLNGLHCSEHPFLLDHVLRTEWDFKGLVMSDWSGTYSSDAAIRAGLDLEMPGSTVVRGAALQRALRAKKISEHDIDARVQKSRTSGVPEDADEGYHDTPEIRALLRETASSAVVLLKNEVNLLPLSTSIKSIAIIGPDAKTALLSGGGSAFLRASYTVTPFDAISAAANEIGINHIKYARGGNAHKFAPLFGPELVASNGQRGVDINFFNEDPLKRAGVKSVYHVVSITPEASGNYEFGLASAGRADLYIDGRRIIDNSTNPAPGEIFFNTGSKEVTAIMKLKGGQTYDLLVRYSYISLVTHVEARGGVRFGVAPLKPPEEFIEEAVSVAKGVDAVVLLVGLNADFESEGYDRSDMRLPPSTDLLASAVLAANPNTAVVIQSGTPVEMPWANSANSLLQAFYGGNEVGNGIADILFGKVNPSARLPLTFPRRLEDNPSYLNFGGENGKVYYAEGVFVGYRHFEKAKKAPLFPFGWGKSYSTFKHSASLSSATIKPNEAVQVIVHVTNTGSRAGREVVQVYVHDVESSLLRPIKELKGFAKTSLLQPGATETVRIILDHISLGFFDDNVNVNKWVAEKGSFKVCVGSTSTDIHAELALELTESFSWI</sequence>
<keyword evidence="8" id="KW-1185">Reference proteome</keyword>
<dbReference type="InterPro" id="IPR017853">
    <property type="entry name" value="GH"/>
</dbReference>
<evidence type="ECO:0000313" key="8">
    <source>
        <dbReference type="Proteomes" id="UP000886523"/>
    </source>
</evidence>
<dbReference type="SMART" id="SM01217">
    <property type="entry name" value="Fn3_like"/>
    <property type="match status" value="1"/>
</dbReference>
<gene>
    <name evidence="7" type="ORF">BS47DRAFT_1372934</name>
</gene>
<dbReference type="GO" id="GO:0008422">
    <property type="term" value="F:beta-glucosidase activity"/>
    <property type="evidence" value="ECO:0007669"/>
    <property type="project" value="UniProtKB-EC"/>
</dbReference>
<dbReference type="Pfam" id="PF01915">
    <property type="entry name" value="Glyco_hydro_3_C"/>
    <property type="match status" value="1"/>
</dbReference>
<evidence type="ECO:0000313" key="7">
    <source>
        <dbReference type="EMBL" id="KAF9512006.1"/>
    </source>
</evidence>
<dbReference type="FunFam" id="2.60.40.10:FF:000495">
    <property type="entry name" value="Periplasmic beta-glucosidase"/>
    <property type="match status" value="1"/>
</dbReference>
<evidence type="ECO:0000256" key="4">
    <source>
        <dbReference type="ARBA" id="ARBA00022801"/>
    </source>
</evidence>
<name>A0A9P6AU71_9AGAM</name>
<dbReference type="PANTHER" id="PTHR42715:SF3">
    <property type="entry name" value="BETA-GLUCOSIDASE B-RELATED"/>
    <property type="match status" value="1"/>
</dbReference>
<comment type="caution">
    <text evidence="7">The sequence shown here is derived from an EMBL/GenBank/DDBJ whole genome shotgun (WGS) entry which is preliminary data.</text>
</comment>
<dbReference type="Gene3D" id="2.60.40.10">
    <property type="entry name" value="Immunoglobulins"/>
    <property type="match status" value="1"/>
</dbReference>
<dbReference type="Gene3D" id="3.20.20.300">
    <property type="entry name" value="Glycoside hydrolase, family 3, N-terminal domain"/>
    <property type="match status" value="1"/>
</dbReference>
<dbReference type="SUPFAM" id="SSF51445">
    <property type="entry name" value="(Trans)glycosidases"/>
    <property type="match status" value="1"/>
</dbReference>
<accession>A0A9P6AU71</accession>
<dbReference type="Pfam" id="PF00933">
    <property type="entry name" value="Glyco_hydro_3"/>
    <property type="match status" value="1"/>
</dbReference>
<dbReference type="Pfam" id="PF07691">
    <property type="entry name" value="PA14"/>
    <property type="match status" value="1"/>
</dbReference>
<dbReference type="SUPFAM" id="SSF52279">
    <property type="entry name" value="Beta-D-glucan exohydrolase, C-terminal domain"/>
    <property type="match status" value="1"/>
</dbReference>
<feature type="domain" description="PA14" evidence="6">
    <location>
        <begin position="377"/>
        <end position="527"/>
    </location>
</feature>
<dbReference type="Gene3D" id="2.60.120.260">
    <property type="entry name" value="Galactose-binding domain-like"/>
    <property type="match status" value="1"/>
</dbReference>
<protein>
    <recommendedName>
        <fullName evidence="3">beta-glucosidase</fullName>
        <ecNumber evidence="3">3.2.1.21</ecNumber>
    </recommendedName>
</protein>
<dbReference type="InterPro" id="IPR013783">
    <property type="entry name" value="Ig-like_fold"/>
</dbReference>
<dbReference type="InterPro" id="IPR026891">
    <property type="entry name" value="Fn3-like"/>
</dbReference>
<evidence type="ECO:0000256" key="2">
    <source>
        <dbReference type="ARBA" id="ARBA00005336"/>
    </source>
</evidence>
<evidence type="ECO:0000256" key="1">
    <source>
        <dbReference type="ARBA" id="ARBA00000448"/>
    </source>
</evidence>
<comment type="similarity">
    <text evidence="2">Belongs to the glycosyl hydrolase 3 family.</text>
</comment>